<dbReference type="RefSeq" id="WP_008141057.1">
    <property type="nucleotide sequence ID" value="NZ_CABJGD010000033.1"/>
</dbReference>
<dbReference type="EMBL" id="QSFT01000033">
    <property type="protein sequence ID" value="RHA73606.1"/>
    <property type="molecule type" value="Genomic_DNA"/>
</dbReference>
<feature type="domain" description="DUF5017" evidence="1">
    <location>
        <begin position="261"/>
        <end position="375"/>
    </location>
</feature>
<sequence>MKLRYKLVALSLLGVAIVACDPLEDIYQEIDSEGVTVVNEKEEYVLTSADYETISKAALKDAKTKADTALANKVKSELALNSFASGDKYIPAVLTSLYPSWGNGSTIGVTYQFQGDASELETKYANLDWTSLSDEDYIKIWGADAPVRFLSPSHGVNEIPALLKNKFPNAVEGAYVSVDYKYASEEPSWTGSVNPVFSENFESQTKDEDINLKGWVQQCTVGKRTWQAKLNSGNLYAQFSANGYSDGEVVSWLVTPAIAVSSADLNLTFDLKYGYYNADCLDVLVSTDFDGNDVAAATWTEVTDQFADFDKIDKPSSGYGDALVNVGSMSLASYNGQSVYVAFRYTGNGPKAATTTVQIDNVTVSNLKWTNRPETEDRIALFAFNGSSWKASSDDDVVLLTNEDYDAMGAPGTNNNFSSSIDPDNYVPQFLSAYLPYAQNGDEMAVLYKFYNSSEKVTTLESRVYTFNGSWAPITNIVTKEKETYIISGGKWMFSPIINVTPTKEQLQKLVDWVAENHPGYVDAKYKDSEYWFGASANYMNFNITMYKRLSNDPDGILKAMSDDEAKAYLQEMLAEGARQFMELNYPNAETQMNGADLYYALTLTVYDDGAYYLYTYRFKSLGKGQFEQDGDPTVTNK</sequence>
<comment type="caution">
    <text evidence="2">The sequence shown here is derived from an EMBL/GenBank/DDBJ whole genome shotgun (WGS) entry which is preliminary data.</text>
</comment>
<dbReference type="AlphaFoldDB" id="A0A413SWP0"/>
<dbReference type="NCBIfam" id="NF038128">
    <property type="entry name" value="choice_anch_J"/>
    <property type="match status" value="1"/>
</dbReference>
<reference evidence="2 3" key="1">
    <citation type="submission" date="2018-08" db="EMBL/GenBank/DDBJ databases">
        <title>A genome reference for cultivated species of the human gut microbiota.</title>
        <authorList>
            <person name="Zou Y."/>
            <person name="Xue W."/>
            <person name="Luo G."/>
        </authorList>
    </citation>
    <scope>NUCLEOTIDE SEQUENCE [LARGE SCALE GENOMIC DNA]</scope>
    <source>
        <strain evidence="2 3">AM42-38</strain>
    </source>
</reference>
<dbReference type="Pfam" id="PF16409">
    <property type="entry name" value="DUF5017"/>
    <property type="match status" value="1"/>
</dbReference>
<evidence type="ECO:0000313" key="2">
    <source>
        <dbReference type="EMBL" id="RHA73606.1"/>
    </source>
</evidence>
<proteinExistence type="predicted"/>
<name>A0A413SWP0_9BACT</name>
<dbReference type="GeneID" id="78405080"/>
<evidence type="ECO:0000313" key="3">
    <source>
        <dbReference type="Proteomes" id="UP000283855"/>
    </source>
</evidence>
<dbReference type="Gene3D" id="2.60.120.200">
    <property type="match status" value="1"/>
</dbReference>
<evidence type="ECO:0000259" key="1">
    <source>
        <dbReference type="Pfam" id="PF16409"/>
    </source>
</evidence>
<dbReference type="PROSITE" id="PS51257">
    <property type="entry name" value="PROKAR_LIPOPROTEIN"/>
    <property type="match status" value="1"/>
</dbReference>
<gene>
    <name evidence="2" type="ORF">DW921_12450</name>
</gene>
<dbReference type="InterPro" id="IPR032185">
    <property type="entry name" value="DUF5017"/>
</dbReference>
<accession>A0A413SWP0</accession>
<protein>
    <submittedName>
        <fullName evidence="2">DUF5017 domain-containing protein</fullName>
    </submittedName>
</protein>
<dbReference type="Proteomes" id="UP000283855">
    <property type="component" value="Unassembled WGS sequence"/>
</dbReference>
<organism evidence="2 3">
    <name type="scientific">Phocaeicola coprophilus</name>
    <dbReference type="NCBI Taxonomy" id="387090"/>
    <lineage>
        <taxon>Bacteria</taxon>
        <taxon>Pseudomonadati</taxon>
        <taxon>Bacteroidota</taxon>
        <taxon>Bacteroidia</taxon>
        <taxon>Bacteroidales</taxon>
        <taxon>Bacteroidaceae</taxon>
        <taxon>Phocaeicola</taxon>
    </lineage>
</organism>